<evidence type="ECO:0000256" key="4">
    <source>
        <dbReference type="PROSITE-ProRule" id="PRU00207"/>
    </source>
</evidence>
<dbReference type="Pfam" id="PF02176">
    <property type="entry name" value="zf-TRAF"/>
    <property type="match status" value="1"/>
</dbReference>
<dbReference type="GeneID" id="20819295"/>
<proteinExistence type="predicted"/>
<feature type="domain" description="TRAF-type" evidence="6">
    <location>
        <begin position="81"/>
        <end position="128"/>
    </location>
</feature>
<evidence type="ECO:0000256" key="1">
    <source>
        <dbReference type="ARBA" id="ARBA00022723"/>
    </source>
</evidence>
<dbReference type="Gene3D" id="3.30.40.10">
    <property type="entry name" value="Zinc/RING finger domain, C3HC4 (zinc finger)"/>
    <property type="match status" value="2"/>
</dbReference>
<keyword evidence="3 4" id="KW-0862">Zinc</keyword>
<evidence type="ECO:0000259" key="6">
    <source>
        <dbReference type="PROSITE" id="PS50145"/>
    </source>
</evidence>
<evidence type="ECO:0000256" key="2">
    <source>
        <dbReference type="ARBA" id="ARBA00022771"/>
    </source>
</evidence>
<evidence type="ECO:0000313" key="7">
    <source>
        <dbReference type="EMBL" id="ETV66145.1"/>
    </source>
</evidence>
<keyword evidence="2 4" id="KW-0863">Zinc-finger</keyword>
<feature type="region of interest" description="Disordered" evidence="5">
    <location>
        <begin position="1"/>
        <end position="22"/>
    </location>
</feature>
<dbReference type="RefSeq" id="XP_009844334.1">
    <property type="nucleotide sequence ID" value="XM_009846032.1"/>
</dbReference>
<feature type="zinc finger region" description="TRAF-type" evidence="4">
    <location>
        <begin position="81"/>
        <end position="128"/>
    </location>
</feature>
<dbReference type="InterPro" id="IPR001293">
    <property type="entry name" value="Znf_TRAF"/>
</dbReference>
<dbReference type="SUPFAM" id="SSF49599">
    <property type="entry name" value="TRAF domain-like"/>
    <property type="match status" value="1"/>
</dbReference>
<reference evidence="7" key="1">
    <citation type="submission" date="2013-12" db="EMBL/GenBank/DDBJ databases">
        <title>The Genome Sequence of Aphanomyces astaci APO3.</title>
        <authorList>
            <consortium name="The Broad Institute Genomics Platform"/>
            <person name="Russ C."/>
            <person name="Tyler B."/>
            <person name="van West P."/>
            <person name="Dieguez-Uribeondo J."/>
            <person name="Young S.K."/>
            <person name="Zeng Q."/>
            <person name="Gargeya S."/>
            <person name="Fitzgerald M."/>
            <person name="Abouelleil A."/>
            <person name="Alvarado L."/>
            <person name="Chapman S.B."/>
            <person name="Gainer-Dewar J."/>
            <person name="Goldberg J."/>
            <person name="Griggs A."/>
            <person name="Gujja S."/>
            <person name="Hansen M."/>
            <person name="Howarth C."/>
            <person name="Imamovic A."/>
            <person name="Ireland A."/>
            <person name="Larimer J."/>
            <person name="McCowan C."/>
            <person name="Murphy C."/>
            <person name="Pearson M."/>
            <person name="Poon T.W."/>
            <person name="Priest M."/>
            <person name="Roberts A."/>
            <person name="Saif S."/>
            <person name="Shea T."/>
            <person name="Sykes S."/>
            <person name="Wortman J."/>
            <person name="Nusbaum C."/>
            <person name="Birren B."/>
        </authorList>
    </citation>
    <scope>NUCLEOTIDE SEQUENCE [LARGE SCALE GENOMIC DNA]</scope>
    <source>
        <strain evidence="7">APO3</strain>
    </source>
</reference>
<dbReference type="AlphaFoldDB" id="W4FFD0"/>
<keyword evidence="1 4" id="KW-0479">Metal-binding</keyword>
<accession>W4FFD0</accession>
<dbReference type="EMBL" id="KI913216">
    <property type="protein sequence ID" value="ETV66145.1"/>
    <property type="molecule type" value="Genomic_DNA"/>
</dbReference>
<name>W4FFD0_APHAT</name>
<dbReference type="VEuPathDB" id="FungiDB:H257_17299"/>
<protein>
    <recommendedName>
        <fullName evidence="6">TRAF-type domain-containing protein</fullName>
    </recommendedName>
</protein>
<evidence type="ECO:0000256" key="5">
    <source>
        <dbReference type="SAM" id="MobiDB-lite"/>
    </source>
</evidence>
<organism evidence="7">
    <name type="scientific">Aphanomyces astaci</name>
    <name type="common">Crayfish plague agent</name>
    <dbReference type="NCBI Taxonomy" id="112090"/>
    <lineage>
        <taxon>Eukaryota</taxon>
        <taxon>Sar</taxon>
        <taxon>Stramenopiles</taxon>
        <taxon>Oomycota</taxon>
        <taxon>Saprolegniomycetes</taxon>
        <taxon>Saprolegniales</taxon>
        <taxon>Verrucalvaceae</taxon>
        <taxon>Aphanomyces</taxon>
    </lineage>
</organism>
<dbReference type="InterPro" id="IPR013083">
    <property type="entry name" value="Znf_RING/FYVE/PHD"/>
</dbReference>
<dbReference type="OrthoDB" id="186134at2759"/>
<sequence>MKSKRQLKYKLQGDKPKLRPAPSPQLVQFEEAVRNRDLQTLVWLIDSGVVDVNQESAGGETAVMAAVAANNKQMTADELDSRHPDCRARIVPCGACGLGGIVAEHLDRHKADECKMRLVQCKYAPHGCMKHPLFAYEKNEHETMECRFRLVWCPMGCGQHVVANTVQTHPIKQCAACDSPRVPSAVASK</sequence>
<dbReference type="GO" id="GO:0008270">
    <property type="term" value="F:zinc ion binding"/>
    <property type="evidence" value="ECO:0007669"/>
    <property type="project" value="UniProtKB-KW"/>
</dbReference>
<dbReference type="PROSITE" id="PS50145">
    <property type="entry name" value="ZF_TRAF"/>
    <property type="match status" value="1"/>
</dbReference>
<gene>
    <name evidence="7" type="ORF">H257_17299</name>
</gene>
<evidence type="ECO:0000256" key="3">
    <source>
        <dbReference type="ARBA" id="ARBA00022833"/>
    </source>
</evidence>